<protein>
    <submittedName>
        <fullName evidence="1">Uncharacterized protein</fullName>
    </submittedName>
</protein>
<dbReference type="AlphaFoldDB" id="A0A9P5YTC6"/>
<evidence type="ECO:0000313" key="2">
    <source>
        <dbReference type="Proteomes" id="UP000807469"/>
    </source>
</evidence>
<gene>
    <name evidence="1" type="ORF">BDN70DRAFT_297606</name>
</gene>
<organism evidence="1 2">
    <name type="scientific">Pholiota conissans</name>
    <dbReference type="NCBI Taxonomy" id="109636"/>
    <lineage>
        <taxon>Eukaryota</taxon>
        <taxon>Fungi</taxon>
        <taxon>Dikarya</taxon>
        <taxon>Basidiomycota</taxon>
        <taxon>Agaricomycotina</taxon>
        <taxon>Agaricomycetes</taxon>
        <taxon>Agaricomycetidae</taxon>
        <taxon>Agaricales</taxon>
        <taxon>Agaricineae</taxon>
        <taxon>Strophariaceae</taxon>
        <taxon>Pholiota</taxon>
    </lineage>
</organism>
<sequence length="176" mass="19166">MTLGHTRLFPSFFPCSLVSSLWRCKAHGSVTRLRVKKGGFVSLVRCWAGVFVFPPDPVLDAGRASLLCIARRHSHRCCLVVEGLSDTPLLLPRISPYPSGLSSSSPRTSSAAVEPVQMTPCVHIQRCHPLQHIAISPSFAFARQSGPSITHPPSSLPTLEINADTIKTPLHRSLKL</sequence>
<proteinExistence type="predicted"/>
<accession>A0A9P5YTC6</accession>
<reference evidence="1" key="1">
    <citation type="submission" date="2020-11" db="EMBL/GenBank/DDBJ databases">
        <authorList>
            <consortium name="DOE Joint Genome Institute"/>
            <person name="Ahrendt S."/>
            <person name="Riley R."/>
            <person name="Andreopoulos W."/>
            <person name="Labutti K."/>
            <person name="Pangilinan J."/>
            <person name="Ruiz-Duenas F.J."/>
            <person name="Barrasa J.M."/>
            <person name="Sanchez-Garcia M."/>
            <person name="Camarero S."/>
            <person name="Miyauchi S."/>
            <person name="Serrano A."/>
            <person name="Linde D."/>
            <person name="Babiker R."/>
            <person name="Drula E."/>
            <person name="Ayuso-Fernandez I."/>
            <person name="Pacheco R."/>
            <person name="Padilla G."/>
            <person name="Ferreira P."/>
            <person name="Barriuso J."/>
            <person name="Kellner H."/>
            <person name="Castanera R."/>
            <person name="Alfaro M."/>
            <person name="Ramirez L."/>
            <person name="Pisabarro A.G."/>
            <person name="Kuo A."/>
            <person name="Tritt A."/>
            <person name="Lipzen A."/>
            <person name="He G."/>
            <person name="Yan M."/>
            <person name="Ng V."/>
            <person name="Cullen D."/>
            <person name="Martin F."/>
            <person name="Rosso M.-N."/>
            <person name="Henrissat B."/>
            <person name="Hibbett D."/>
            <person name="Martinez A.T."/>
            <person name="Grigoriev I.V."/>
        </authorList>
    </citation>
    <scope>NUCLEOTIDE SEQUENCE</scope>
    <source>
        <strain evidence="1">CIRM-BRFM 674</strain>
    </source>
</reference>
<dbReference type="Proteomes" id="UP000807469">
    <property type="component" value="Unassembled WGS sequence"/>
</dbReference>
<comment type="caution">
    <text evidence="1">The sequence shown here is derived from an EMBL/GenBank/DDBJ whole genome shotgun (WGS) entry which is preliminary data.</text>
</comment>
<name>A0A9P5YTC6_9AGAR</name>
<evidence type="ECO:0000313" key="1">
    <source>
        <dbReference type="EMBL" id="KAF9474748.1"/>
    </source>
</evidence>
<keyword evidence="2" id="KW-1185">Reference proteome</keyword>
<dbReference type="EMBL" id="MU155364">
    <property type="protein sequence ID" value="KAF9474748.1"/>
    <property type="molecule type" value="Genomic_DNA"/>
</dbReference>